<dbReference type="AlphaFoldDB" id="A0A9P4HA60"/>
<feature type="region of interest" description="Disordered" evidence="1">
    <location>
        <begin position="152"/>
        <end position="203"/>
    </location>
</feature>
<reference evidence="2" key="1">
    <citation type="journal article" date="2020" name="Stud. Mycol.">
        <title>101 Dothideomycetes genomes: a test case for predicting lifestyles and emergence of pathogens.</title>
        <authorList>
            <person name="Haridas S."/>
            <person name="Albert R."/>
            <person name="Binder M."/>
            <person name="Bloem J."/>
            <person name="Labutti K."/>
            <person name="Salamov A."/>
            <person name="Andreopoulos B."/>
            <person name="Baker S."/>
            <person name="Barry K."/>
            <person name="Bills G."/>
            <person name="Bluhm B."/>
            <person name="Cannon C."/>
            <person name="Castanera R."/>
            <person name="Culley D."/>
            <person name="Daum C."/>
            <person name="Ezra D."/>
            <person name="Gonzalez J."/>
            <person name="Henrissat B."/>
            <person name="Kuo A."/>
            <person name="Liang C."/>
            <person name="Lipzen A."/>
            <person name="Lutzoni F."/>
            <person name="Magnuson J."/>
            <person name="Mondo S."/>
            <person name="Nolan M."/>
            <person name="Ohm R."/>
            <person name="Pangilinan J."/>
            <person name="Park H.-J."/>
            <person name="Ramirez L."/>
            <person name="Alfaro M."/>
            <person name="Sun H."/>
            <person name="Tritt A."/>
            <person name="Yoshinaga Y."/>
            <person name="Zwiers L.-H."/>
            <person name="Turgeon B."/>
            <person name="Goodwin S."/>
            <person name="Spatafora J."/>
            <person name="Crous P."/>
            <person name="Grigoriev I."/>
        </authorList>
    </citation>
    <scope>NUCLEOTIDE SEQUENCE</scope>
    <source>
        <strain evidence="2">CBS 110217</strain>
    </source>
</reference>
<protein>
    <submittedName>
        <fullName evidence="2">Uncharacterized protein</fullName>
    </submittedName>
</protein>
<dbReference type="Proteomes" id="UP000799777">
    <property type="component" value="Unassembled WGS sequence"/>
</dbReference>
<proteinExistence type="predicted"/>
<evidence type="ECO:0000313" key="3">
    <source>
        <dbReference type="Proteomes" id="UP000799777"/>
    </source>
</evidence>
<evidence type="ECO:0000313" key="2">
    <source>
        <dbReference type="EMBL" id="KAF2031166.1"/>
    </source>
</evidence>
<organism evidence="2 3">
    <name type="scientific">Setomelanomma holmii</name>
    <dbReference type="NCBI Taxonomy" id="210430"/>
    <lineage>
        <taxon>Eukaryota</taxon>
        <taxon>Fungi</taxon>
        <taxon>Dikarya</taxon>
        <taxon>Ascomycota</taxon>
        <taxon>Pezizomycotina</taxon>
        <taxon>Dothideomycetes</taxon>
        <taxon>Pleosporomycetidae</taxon>
        <taxon>Pleosporales</taxon>
        <taxon>Pleosporineae</taxon>
        <taxon>Phaeosphaeriaceae</taxon>
        <taxon>Setomelanomma</taxon>
    </lineage>
</organism>
<sequence length="203" mass="23261">MPESFLSRFIRKPKSPPVAGLDRDPGQDAGKLLEVDLSIIETKRWSAYQLRKYSKLRQDIFNNKDQNTIKGPNIDGTEVNIWRRNGPLDDTMEIQYMTAAEMHPDLHTKVPLSEKLKDLYAISDVDKDQVERGNFLIISPVVIKSWHKHEDRALESTQDGKGTVESSGRTSERKDLMRGLRQIVPGKSDSTPMNQNMRKWRSA</sequence>
<gene>
    <name evidence="2" type="ORF">EK21DRAFT_111205</name>
</gene>
<feature type="compositionally biased region" description="Polar residues" evidence="1">
    <location>
        <begin position="155"/>
        <end position="169"/>
    </location>
</feature>
<accession>A0A9P4HA60</accession>
<name>A0A9P4HA60_9PLEO</name>
<feature type="compositionally biased region" description="Polar residues" evidence="1">
    <location>
        <begin position="188"/>
        <end position="197"/>
    </location>
</feature>
<dbReference type="EMBL" id="ML978183">
    <property type="protein sequence ID" value="KAF2031166.1"/>
    <property type="molecule type" value="Genomic_DNA"/>
</dbReference>
<feature type="region of interest" description="Disordered" evidence="1">
    <location>
        <begin position="1"/>
        <end position="26"/>
    </location>
</feature>
<keyword evidence="3" id="KW-1185">Reference proteome</keyword>
<comment type="caution">
    <text evidence="2">The sequence shown here is derived from an EMBL/GenBank/DDBJ whole genome shotgun (WGS) entry which is preliminary data.</text>
</comment>
<evidence type="ECO:0000256" key="1">
    <source>
        <dbReference type="SAM" id="MobiDB-lite"/>
    </source>
</evidence>